<reference evidence="8" key="1">
    <citation type="submission" date="2003-08" db="EMBL/GenBank/DDBJ databases">
        <authorList>
            <person name="Birren B."/>
            <person name="Nusbaum C."/>
            <person name="Abebe A."/>
            <person name="Abouelleil A."/>
            <person name="Adekoya E."/>
            <person name="Ait-zahra M."/>
            <person name="Allen N."/>
            <person name="Allen T."/>
            <person name="An P."/>
            <person name="Anderson M."/>
            <person name="Anderson S."/>
            <person name="Arachchi H."/>
            <person name="Armbruster J."/>
            <person name="Bachantsang P."/>
            <person name="Baldwin J."/>
            <person name="Barry A."/>
            <person name="Bayul T."/>
            <person name="Blitshsteyn B."/>
            <person name="Bloom T."/>
            <person name="Blye J."/>
            <person name="Boguslavskiy L."/>
            <person name="Borowsky M."/>
            <person name="Boukhgalter B."/>
            <person name="Brunache A."/>
            <person name="Butler J."/>
            <person name="Calixte N."/>
            <person name="Calvo S."/>
            <person name="Camarata J."/>
            <person name="Campo K."/>
            <person name="Chang J."/>
            <person name="Cheshatsang Y."/>
            <person name="Citroen M."/>
            <person name="Collymore A."/>
            <person name="Considine T."/>
            <person name="Cook A."/>
            <person name="Cooke P."/>
            <person name="Corum B."/>
            <person name="Cuomo C."/>
            <person name="David R."/>
            <person name="Dawoe T."/>
            <person name="Degray S."/>
            <person name="Dodge S."/>
            <person name="Dooley K."/>
            <person name="Dorje P."/>
            <person name="Dorjee K."/>
            <person name="Dorris L."/>
            <person name="Duffey N."/>
            <person name="Dupes A."/>
            <person name="Elkins T."/>
            <person name="Engels R."/>
            <person name="Erickson J."/>
            <person name="Farina A."/>
            <person name="Faro S."/>
            <person name="Ferreira P."/>
            <person name="Fischer H."/>
            <person name="Fitzgerald M."/>
            <person name="Foley K."/>
            <person name="Gage D."/>
            <person name="Galagan J."/>
            <person name="Gearin G."/>
            <person name="Gnerre S."/>
            <person name="Gnirke A."/>
            <person name="Goyette A."/>
            <person name="Graham J."/>
            <person name="Grandbois E."/>
            <person name="Gyaltsen K."/>
            <person name="Hafez N."/>
            <person name="Hagopian D."/>
            <person name="Hagos B."/>
            <person name="Hall J."/>
            <person name="Hatcher B."/>
            <person name="Heller A."/>
            <person name="Higgins H."/>
            <person name="Honan T."/>
            <person name="Horn A."/>
            <person name="Houde N."/>
            <person name="Hughes L."/>
            <person name="Hulme W."/>
            <person name="Husby E."/>
            <person name="Iliev I."/>
            <person name="Jaffe D."/>
            <person name="Jones C."/>
            <person name="Kamal M."/>
            <person name="Kamat A."/>
            <person name="Kamvysselis M."/>
            <person name="Karlsson E."/>
            <person name="Kells C."/>
            <person name="Kieu A."/>
            <person name="Kisner P."/>
            <person name="Kodira C."/>
            <person name="Kulbokas E."/>
            <person name="Labutti K."/>
            <person name="Lama D."/>
            <person name="Landers T."/>
            <person name="Leger J."/>
            <person name="Levine S."/>
            <person name="Lewis D."/>
            <person name="Lewis T."/>
            <person name="Lindblad-toh K."/>
            <person name="Liu X."/>
            <person name="Lokyitsang T."/>
            <person name="Lokyitsang Y."/>
            <person name="Lucien O."/>
            <person name="Lui A."/>
            <person name="Ma L.J."/>
            <person name="Mabbitt R."/>
            <person name="Macdonald J."/>
            <person name="Maclean C."/>
            <person name="Major J."/>
            <person name="Manning J."/>
            <person name="Marabella R."/>
            <person name="Maru K."/>
            <person name="Matthews C."/>
            <person name="Mauceli E."/>
            <person name="Mccarthy M."/>
            <person name="Mcdonough S."/>
            <person name="Mcghee T."/>
            <person name="Meldrim J."/>
            <person name="Meneus L."/>
            <person name="Mesirov J."/>
            <person name="Mihalev A."/>
            <person name="Mihova T."/>
            <person name="Mikkelsen T."/>
            <person name="Mlenga V."/>
            <person name="Moru K."/>
            <person name="Mozes J."/>
            <person name="Mulrain L."/>
            <person name="Munson G."/>
            <person name="Naylor J."/>
            <person name="Newes C."/>
            <person name="Nguyen C."/>
            <person name="Nguyen N."/>
            <person name="Nguyen T."/>
            <person name="Nicol R."/>
            <person name="Nielsen C."/>
            <person name="Nizzari M."/>
            <person name="Norbu C."/>
            <person name="Norbu N."/>
            <person name="O'donnell P."/>
            <person name="Okoawo O."/>
            <person name="O'leary S."/>
            <person name="Omotosho B."/>
            <person name="O'neill K."/>
            <person name="Osman S."/>
            <person name="Parker S."/>
            <person name="Perrin D."/>
            <person name="Phunkhang P."/>
            <person name="Piqani B."/>
            <person name="Purcell S."/>
            <person name="Rachupka T."/>
            <person name="Ramasamy U."/>
            <person name="Rameau R."/>
            <person name="Ray V."/>
            <person name="Raymond C."/>
            <person name="Retta R."/>
            <person name="Richardson S."/>
            <person name="Rise C."/>
            <person name="Rodriguez J."/>
            <person name="Rogers J."/>
            <person name="Rogov P."/>
            <person name="Rutman M."/>
            <person name="Schupbach R."/>
            <person name="Seaman C."/>
            <person name="Settipalli S."/>
            <person name="Sharpe T."/>
            <person name="Sheridan J."/>
            <person name="Sherpa N."/>
            <person name="Shi J."/>
            <person name="Smirnov S."/>
            <person name="Smith C."/>
            <person name="Sougnez C."/>
            <person name="Spencer B."/>
            <person name="Stalker J."/>
            <person name="Stange-thomann N."/>
            <person name="Stavropoulos S."/>
            <person name="Stetson K."/>
            <person name="Stone C."/>
            <person name="Stone S."/>
            <person name="Stubbs M."/>
            <person name="Talamas J."/>
            <person name="Tchuinga P."/>
            <person name="Tenzing P."/>
            <person name="Tesfaye S."/>
            <person name="Theodore J."/>
            <person name="Thoulutsang Y."/>
            <person name="Topham K."/>
            <person name="Towey S."/>
            <person name="Tsamla T."/>
            <person name="Tsomo N."/>
            <person name="Vallee D."/>
            <person name="Vassiliev H."/>
            <person name="Venkataraman V."/>
            <person name="Vinson J."/>
            <person name="Vo A."/>
            <person name="Wade C."/>
            <person name="Wang S."/>
            <person name="Wangchuk T."/>
            <person name="Wangdi T."/>
            <person name="Whittaker C."/>
            <person name="Wilkinson J."/>
            <person name="Wu Y."/>
            <person name="Wyman D."/>
            <person name="Yadav S."/>
            <person name="Yang S."/>
            <person name="Yang X."/>
            <person name="Yeager S."/>
            <person name="Yee E."/>
            <person name="Young G."/>
            <person name="Zainoun J."/>
            <person name="Zembeck L."/>
            <person name="Zimmer A."/>
            <person name="Zody M."/>
            <person name="Lander E."/>
        </authorList>
    </citation>
    <scope>NUCLEOTIDE SEQUENCE [LARGE SCALE GENOMIC DNA]</scope>
</reference>
<dbReference type="GeneTree" id="ENSGT00940000167463"/>
<evidence type="ECO:0000313" key="7">
    <source>
        <dbReference type="Ensembl" id="ENSCSAVP00000008242.1"/>
    </source>
</evidence>
<dbReference type="STRING" id="51511.ENSCSAVP00000008242"/>
<feature type="transmembrane region" description="Helical" evidence="6">
    <location>
        <begin position="58"/>
        <end position="78"/>
    </location>
</feature>
<evidence type="ECO:0000256" key="1">
    <source>
        <dbReference type="ARBA" id="ARBA00004141"/>
    </source>
</evidence>
<keyword evidence="5 6" id="KW-0472">Membrane</keyword>
<evidence type="ECO:0000256" key="4">
    <source>
        <dbReference type="ARBA" id="ARBA00022989"/>
    </source>
</evidence>
<evidence type="ECO:0000256" key="5">
    <source>
        <dbReference type="ARBA" id="ARBA00023136"/>
    </source>
</evidence>
<reference evidence="7" key="3">
    <citation type="submission" date="2025-09" db="UniProtKB">
        <authorList>
            <consortium name="Ensembl"/>
        </authorList>
    </citation>
    <scope>IDENTIFICATION</scope>
</reference>
<dbReference type="Ensembl" id="ENSCSAVT00000008350.1">
    <property type="protein sequence ID" value="ENSCSAVP00000008242.1"/>
    <property type="gene ID" value="ENSCSAVG00000004909.1"/>
</dbReference>
<protein>
    <recommendedName>
        <fullName evidence="9">Zinc transporter ZIP4 N-terminal domain-containing protein</fullName>
    </recommendedName>
</protein>
<dbReference type="PANTHER" id="PTHR12191">
    <property type="entry name" value="SOLUTE CARRIER FAMILY 39"/>
    <property type="match status" value="1"/>
</dbReference>
<comment type="similarity">
    <text evidence="2">Belongs to the ZIP transporter (TC 2.A.5) family.</text>
</comment>
<proteinExistence type="inferred from homology"/>
<dbReference type="InterPro" id="IPR050799">
    <property type="entry name" value="ZIP_Transporter"/>
</dbReference>
<dbReference type="Proteomes" id="UP000007875">
    <property type="component" value="Unassembled WGS sequence"/>
</dbReference>
<dbReference type="GO" id="GO:0140410">
    <property type="term" value="F:monoatomic cation:bicarbonate symporter activity"/>
    <property type="evidence" value="ECO:0007669"/>
    <property type="project" value="TreeGrafter"/>
</dbReference>
<dbReference type="Pfam" id="PF02535">
    <property type="entry name" value="Zip"/>
    <property type="match status" value="1"/>
</dbReference>
<evidence type="ECO:0000313" key="8">
    <source>
        <dbReference type="Proteomes" id="UP000007875"/>
    </source>
</evidence>
<accession>H2YSD2</accession>
<feature type="transmembrane region" description="Helical" evidence="6">
    <location>
        <begin position="15"/>
        <end position="37"/>
    </location>
</feature>
<dbReference type="PANTHER" id="PTHR12191:SF37">
    <property type="entry name" value="ZINC TRANSPORTER FOI"/>
    <property type="match status" value="1"/>
</dbReference>
<name>H2YSD2_CIOSA</name>
<keyword evidence="4 6" id="KW-1133">Transmembrane helix</keyword>
<dbReference type="HOGENOM" id="CLU_015114_9_0_1"/>
<dbReference type="GO" id="GO:0005385">
    <property type="term" value="F:zinc ion transmembrane transporter activity"/>
    <property type="evidence" value="ECO:0007669"/>
    <property type="project" value="TreeGrafter"/>
</dbReference>
<dbReference type="GO" id="GO:0071578">
    <property type="term" value="P:zinc ion import across plasma membrane"/>
    <property type="evidence" value="ECO:0007669"/>
    <property type="project" value="TreeGrafter"/>
</dbReference>
<sequence>MVLIGDILHNFGDGLALGVAFSSGWIGGVGASLAIFCHELPHEFGDFAIYLKNGMTKWQALGMNFVAACFGFIGLYIGLSVATNTAARQWMLAAIAGMFLYISLVDVMHEMTGERSDRPILQFVVQNIGMILGWTILLLLAVYEDNIKK</sequence>
<dbReference type="GO" id="GO:0030003">
    <property type="term" value="P:intracellular monoatomic cation homeostasis"/>
    <property type="evidence" value="ECO:0007669"/>
    <property type="project" value="TreeGrafter"/>
</dbReference>
<keyword evidence="8" id="KW-1185">Reference proteome</keyword>
<organism evidence="7 8">
    <name type="scientific">Ciona savignyi</name>
    <name type="common">Pacific transparent sea squirt</name>
    <dbReference type="NCBI Taxonomy" id="51511"/>
    <lineage>
        <taxon>Eukaryota</taxon>
        <taxon>Metazoa</taxon>
        <taxon>Chordata</taxon>
        <taxon>Tunicata</taxon>
        <taxon>Ascidiacea</taxon>
        <taxon>Phlebobranchia</taxon>
        <taxon>Cionidae</taxon>
        <taxon>Ciona</taxon>
    </lineage>
</organism>
<dbReference type="eggNOG" id="KOG2693">
    <property type="taxonomic scope" value="Eukaryota"/>
</dbReference>
<feature type="transmembrane region" description="Helical" evidence="6">
    <location>
        <begin position="90"/>
        <end position="108"/>
    </location>
</feature>
<evidence type="ECO:0000256" key="3">
    <source>
        <dbReference type="ARBA" id="ARBA00022692"/>
    </source>
</evidence>
<comment type="subcellular location">
    <subcellularLocation>
        <location evidence="1">Membrane</location>
        <topology evidence="1">Multi-pass membrane protein</topology>
    </subcellularLocation>
</comment>
<evidence type="ECO:0008006" key="9">
    <source>
        <dbReference type="Google" id="ProtNLM"/>
    </source>
</evidence>
<dbReference type="GO" id="GO:0005886">
    <property type="term" value="C:plasma membrane"/>
    <property type="evidence" value="ECO:0007669"/>
    <property type="project" value="TreeGrafter"/>
</dbReference>
<reference evidence="7" key="2">
    <citation type="submission" date="2025-08" db="UniProtKB">
        <authorList>
            <consortium name="Ensembl"/>
        </authorList>
    </citation>
    <scope>IDENTIFICATION</scope>
</reference>
<evidence type="ECO:0000256" key="2">
    <source>
        <dbReference type="ARBA" id="ARBA00006939"/>
    </source>
</evidence>
<dbReference type="AlphaFoldDB" id="H2YSD2"/>
<dbReference type="InParanoid" id="H2YSD2"/>
<evidence type="ECO:0000256" key="6">
    <source>
        <dbReference type="SAM" id="Phobius"/>
    </source>
</evidence>
<dbReference type="OMA" id="VDVMHEM"/>
<feature type="transmembrane region" description="Helical" evidence="6">
    <location>
        <begin position="120"/>
        <end position="143"/>
    </location>
</feature>
<keyword evidence="3 6" id="KW-0812">Transmembrane</keyword>
<dbReference type="InterPro" id="IPR003689">
    <property type="entry name" value="ZIP"/>
</dbReference>